<evidence type="ECO:0000256" key="9">
    <source>
        <dbReference type="ARBA" id="ARBA00022989"/>
    </source>
</evidence>
<dbReference type="NCBIfam" id="TIGR02227">
    <property type="entry name" value="sigpep_I_bact"/>
    <property type="match status" value="1"/>
</dbReference>
<evidence type="ECO:0000313" key="15">
    <source>
        <dbReference type="EMBL" id="CAG9609967.1"/>
    </source>
</evidence>
<evidence type="ECO:0000256" key="7">
    <source>
        <dbReference type="ARBA" id="ARBA00022692"/>
    </source>
</evidence>
<protein>
    <recommendedName>
        <fullName evidence="4 12">Signal peptidase I</fullName>
        <ecNumber evidence="4 12">3.4.21.89</ecNumber>
    </recommendedName>
</protein>
<reference evidence="15" key="1">
    <citation type="submission" date="2021-10" db="EMBL/GenBank/DDBJ databases">
        <authorList>
            <person name="Criscuolo A."/>
        </authorList>
    </citation>
    <scope>NUCLEOTIDE SEQUENCE</scope>
    <source>
        <strain evidence="15">CIP111885</strain>
    </source>
</reference>
<dbReference type="Gene3D" id="2.10.109.10">
    <property type="entry name" value="Umud Fragment, subunit A"/>
    <property type="match status" value="1"/>
</dbReference>
<evidence type="ECO:0000256" key="5">
    <source>
        <dbReference type="ARBA" id="ARBA00022475"/>
    </source>
</evidence>
<evidence type="ECO:0000256" key="8">
    <source>
        <dbReference type="ARBA" id="ARBA00022801"/>
    </source>
</evidence>
<dbReference type="GO" id="GO:0004252">
    <property type="term" value="F:serine-type endopeptidase activity"/>
    <property type="evidence" value="ECO:0007669"/>
    <property type="project" value="InterPro"/>
</dbReference>
<dbReference type="PROSITE" id="PS00501">
    <property type="entry name" value="SPASE_I_1"/>
    <property type="match status" value="1"/>
</dbReference>
<dbReference type="PRINTS" id="PR00727">
    <property type="entry name" value="LEADERPTASE"/>
</dbReference>
<dbReference type="CDD" id="cd06530">
    <property type="entry name" value="S26_SPase_I"/>
    <property type="match status" value="1"/>
</dbReference>
<feature type="domain" description="Peptidase S26" evidence="14">
    <location>
        <begin position="11"/>
        <end position="171"/>
    </location>
</feature>
<evidence type="ECO:0000256" key="4">
    <source>
        <dbReference type="ARBA" id="ARBA00013208"/>
    </source>
</evidence>
<dbReference type="EC" id="3.4.21.89" evidence="4 12"/>
<comment type="similarity">
    <text evidence="3 13">Belongs to the peptidase S26 family.</text>
</comment>
<evidence type="ECO:0000256" key="12">
    <source>
        <dbReference type="RuleBase" id="RU003993"/>
    </source>
</evidence>
<dbReference type="PROSITE" id="PS00761">
    <property type="entry name" value="SPASE_I_3"/>
    <property type="match status" value="1"/>
</dbReference>
<keyword evidence="9 12" id="KW-1133">Transmembrane helix</keyword>
<dbReference type="Proteomes" id="UP000789845">
    <property type="component" value="Unassembled WGS sequence"/>
</dbReference>
<name>A0A9C7GD72_9BACI</name>
<dbReference type="InterPro" id="IPR019533">
    <property type="entry name" value="Peptidase_S26"/>
</dbReference>
<evidence type="ECO:0000256" key="6">
    <source>
        <dbReference type="ARBA" id="ARBA00022670"/>
    </source>
</evidence>
<dbReference type="PROSITE" id="PS00760">
    <property type="entry name" value="SPASE_I_2"/>
    <property type="match status" value="1"/>
</dbReference>
<evidence type="ECO:0000256" key="3">
    <source>
        <dbReference type="ARBA" id="ARBA00009370"/>
    </source>
</evidence>
<dbReference type="AlphaFoldDB" id="A0A9C7GD72"/>
<dbReference type="FunFam" id="2.10.109.10:FF:000008">
    <property type="entry name" value="Signal peptidase I"/>
    <property type="match status" value="1"/>
</dbReference>
<comment type="catalytic activity">
    <reaction evidence="1 12">
        <text>Cleavage of hydrophobic, N-terminal signal or leader sequences from secreted and periplasmic proteins.</text>
        <dbReference type="EC" id="3.4.21.89"/>
    </reaction>
</comment>
<evidence type="ECO:0000259" key="14">
    <source>
        <dbReference type="Pfam" id="PF10502"/>
    </source>
</evidence>
<dbReference type="SUPFAM" id="SSF51306">
    <property type="entry name" value="LexA/Signal peptidase"/>
    <property type="match status" value="1"/>
</dbReference>
<dbReference type="GO" id="GO:0006465">
    <property type="term" value="P:signal peptide processing"/>
    <property type="evidence" value="ECO:0007669"/>
    <property type="project" value="InterPro"/>
</dbReference>
<feature type="active site" evidence="11">
    <location>
        <position position="80"/>
    </location>
</feature>
<feature type="transmembrane region" description="Helical" evidence="12">
    <location>
        <begin position="12"/>
        <end position="37"/>
    </location>
</feature>
<evidence type="ECO:0000256" key="10">
    <source>
        <dbReference type="ARBA" id="ARBA00023136"/>
    </source>
</evidence>
<keyword evidence="10 12" id="KW-0472">Membrane</keyword>
<organism evidence="15 16">
    <name type="scientific">Pseudoneobacillus rhizosphaerae</name>
    <dbReference type="NCBI Taxonomy" id="2880968"/>
    <lineage>
        <taxon>Bacteria</taxon>
        <taxon>Bacillati</taxon>
        <taxon>Bacillota</taxon>
        <taxon>Bacilli</taxon>
        <taxon>Bacillales</taxon>
        <taxon>Bacillaceae</taxon>
        <taxon>Pseudoneobacillus</taxon>
    </lineage>
</organism>
<keyword evidence="5" id="KW-1003">Cell membrane</keyword>
<keyword evidence="8 12" id="KW-0378">Hydrolase</keyword>
<dbReference type="PANTHER" id="PTHR43390">
    <property type="entry name" value="SIGNAL PEPTIDASE I"/>
    <property type="match status" value="1"/>
</dbReference>
<keyword evidence="16" id="KW-1185">Reference proteome</keyword>
<comment type="subcellular location">
    <subcellularLocation>
        <location evidence="2">Cell membrane</location>
        <topology evidence="2">Single-pass type II membrane protein</topology>
    </subcellularLocation>
    <subcellularLocation>
        <location evidence="13">Membrane</location>
        <topology evidence="13">Single-pass type II membrane protein</topology>
    </subcellularLocation>
</comment>
<dbReference type="Pfam" id="PF10502">
    <property type="entry name" value="Peptidase_S26"/>
    <property type="match status" value="1"/>
</dbReference>
<evidence type="ECO:0000256" key="2">
    <source>
        <dbReference type="ARBA" id="ARBA00004401"/>
    </source>
</evidence>
<sequence length="180" mass="20390">MSKSKTLAEMKSWILSLSIAVGIVLIVRTFLFAPYIVEGASMEPTLHNQEKIFVNKLTTVTGFARGEIVIIKGSEDNYVKRIIGLPGDKIEMKNDQLFVNGEVVKESYLAYNREVAEQMGVYLTEDFETVTVPKNQYFVMGDNRLVSMDSRNGLGLIKENQIVGSPEFVYFPFKEFRTVE</sequence>
<evidence type="ECO:0000256" key="1">
    <source>
        <dbReference type="ARBA" id="ARBA00000677"/>
    </source>
</evidence>
<evidence type="ECO:0000256" key="13">
    <source>
        <dbReference type="RuleBase" id="RU362042"/>
    </source>
</evidence>
<evidence type="ECO:0000256" key="11">
    <source>
        <dbReference type="PIRSR" id="PIRSR600223-1"/>
    </source>
</evidence>
<comment type="caution">
    <text evidence="15">The sequence shown here is derived from an EMBL/GenBank/DDBJ whole genome shotgun (WGS) entry which is preliminary data.</text>
</comment>
<keyword evidence="7 12" id="KW-0812">Transmembrane</keyword>
<proteinExistence type="inferred from homology"/>
<dbReference type="PANTHER" id="PTHR43390:SF1">
    <property type="entry name" value="CHLOROPLAST PROCESSING PEPTIDASE"/>
    <property type="match status" value="1"/>
</dbReference>
<evidence type="ECO:0000313" key="16">
    <source>
        <dbReference type="Proteomes" id="UP000789845"/>
    </source>
</evidence>
<dbReference type="InterPro" id="IPR019757">
    <property type="entry name" value="Pept_S26A_signal_pept_1_Lys-AS"/>
</dbReference>
<gene>
    <name evidence="15" type="primary">sipS_2</name>
    <name evidence="15" type="ORF">NEOCIP111885_03710</name>
</gene>
<dbReference type="InterPro" id="IPR019756">
    <property type="entry name" value="Pept_S26A_signal_pept_1_Ser-AS"/>
</dbReference>
<dbReference type="InterPro" id="IPR019758">
    <property type="entry name" value="Pept_S26A_signal_pept_1_CS"/>
</dbReference>
<keyword evidence="6 12" id="KW-0645">Protease</keyword>
<dbReference type="RefSeq" id="WP_230498193.1">
    <property type="nucleotide sequence ID" value="NZ_CAKJTG010000026.1"/>
</dbReference>
<feature type="active site" evidence="11">
    <location>
        <position position="41"/>
    </location>
</feature>
<dbReference type="EMBL" id="CAKJTG010000026">
    <property type="protein sequence ID" value="CAG9609967.1"/>
    <property type="molecule type" value="Genomic_DNA"/>
</dbReference>
<accession>A0A9C7GD72</accession>
<dbReference type="GO" id="GO:0005886">
    <property type="term" value="C:plasma membrane"/>
    <property type="evidence" value="ECO:0007669"/>
    <property type="project" value="UniProtKB-SubCell"/>
</dbReference>
<dbReference type="GO" id="GO:0009003">
    <property type="term" value="F:signal peptidase activity"/>
    <property type="evidence" value="ECO:0007669"/>
    <property type="project" value="UniProtKB-EC"/>
</dbReference>
<dbReference type="InterPro" id="IPR000223">
    <property type="entry name" value="Pept_S26A_signal_pept_1"/>
</dbReference>
<dbReference type="InterPro" id="IPR036286">
    <property type="entry name" value="LexA/Signal_pep-like_sf"/>
</dbReference>